<dbReference type="EMBL" id="CAFBLS010000007">
    <property type="protein sequence ID" value="CAB4858937.1"/>
    <property type="molecule type" value="Genomic_DNA"/>
</dbReference>
<dbReference type="GO" id="GO:0070012">
    <property type="term" value="F:oligopeptidase activity"/>
    <property type="evidence" value="ECO:0007669"/>
    <property type="project" value="TreeGrafter"/>
</dbReference>
<dbReference type="PRINTS" id="PR00862">
    <property type="entry name" value="PROLIGOPTASE"/>
</dbReference>
<organism evidence="9">
    <name type="scientific">freshwater metagenome</name>
    <dbReference type="NCBI Taxonomy" id="449393"/>
    <lineage>
        <taxon>unclassified sequences</taxon>
        <taxon>metagenomes</taxon>
        <taxon>ecological metagenomes</taxon>
    </lineage>
</organism>
<evidence type="ECO:0000259" key="8">
    <source>
        <dbReference type="Pfam" id="PF02897"/>
    </source>
</evidence>
<keyword evidence="6" id="KW-0720">Serine protease</keyword>
<accession>A0A6J7CKT9</accession>
<dbReference type="InterPro" id="IPR023302">
    <property type="entry name" value="Pept_S9A_N"/>
</dbReference>
<gene>
    <name evidence="9" type="ORF">UFOPK3402_00102</name>
</gene>
<dbReference type="InterPro" id="IPR001375">
    <property type="entry name" value="Peptidase_S9_cat"/>
</dbReference>
<evidence type="ECO:0000256" key="6">
    <source>
        <dbReference type="ARBA" id="ARBA00022825"/>
    </source>
</evidence>
<evidence type="ECO:0000313" key="9">
    <source>
        <dbReference type="EMBL" id="CAB4858937.1"/>
    </source>
</evidence>
<dbReference type="PANTHER" id="PTHR42881:SF2">
    <property type="entry name" value="PROLYL ENDOPEPTIDASE"/>
    <property type="match status" value="1"/>
</dbReference>
<evidence type="ECO:0000256" key="4">
    <source>
        <dbReference type="ARBA" id="ARBA00022670"/>
    </source>
</evidence>
<dbReference type="Pfam" id="PF00326">
    <property type="entry name" value="Peptidase_S9"/>
    <property type="match status" value="1"/>
</dbReference>
<comment type="similarity">
    <text evidence="2">Belongs to the peptidase S9A family.</text>
</comment>
<dbReference type="AlphaFoldDB" id="A0A6J7CKT9"/>
<evidence type="ECO:0000259" key="7">
    <source>
        <dbReference type="Pfam" id="PF00326"/>
    </source>
</evidence>
<dbReference type="InterPro" id="IPR002471">
    <property type="entry name" value="Pept_S9_AS"/>
</dbReference>
<dbReference type="SUPFAM" id="SSF53474">
    <property type="entry name" value="alpha/beta-Hydrolases"/>
    <property type="match status" value="1"/>
</dbReference>
<evidence type="ECO:0000256" key="1">
    <source>
        <dbReference type="ARBA" id="ARBA00001070"/>
    </source>
</evidence>
<keyword evidence="4" id="KW-0645">Protease</keyword>
<sequence>MTESETSLTPRVEAATATYPDAYRSDVADVHHGRAVPDPYRWLEESSDERTTLWSADQRALTEAEREAWTTRDAFAEQVARLLGAGAVSPPYWRNARRFITRREPGQQFAVLYVIEADGTERVLIDPMALDPSGLTTLDSWQPSKEGDRLAYQLSEGGTEESVVYVMDVATTDVIDGPIDRCRFSPIAWLIGGNAFYYVRRVAPEFLPEPERNFHRRVYLHRVGSTPDEDIEVFGAGMTMTNYYGVSVSRDGRWLQVSSSEGTEPRNDLWVADLVDSAPATPAFVLVQGDVDAQTSLTFARDGRVFVSTDRDAPMGRLAVTMPGSWGADDWTDLIAEDPEAVLDAAAILDGDAMAEDQLLVVRTRHGVSELAVHRADDGAFIRSIDLPGVGTLAGPIEHIDGGPLAWFVYTDHTTVPQIYQFDGRTGELSHFASPPGTVDVPRVHSRLSTYESKDGTIVRMFIVSPTEEPDAPRPTVLYGYGGFGIPMSPGYSAAILAWVAAGGVWAIANLRGGGEEGEEWHRDGMLGNKQNVFDDFHAAAEFLVAEGWTTARQLGIYGGSNGGLLVGAAMTQRPELFNAVVCVAPLLDMIRYTTSELGPTWTVEYGDPEVAEEFGWLIDYSPYHRVVEGTDYPATMIAVFDNDTRTDPMHGRKMCAALQHATSGTRPILIRAEGDVGHGARSMSKSVEESADTLAFLARWTGLS</sequence>
<reference evidence="9" key="1">
    <citation type="submission" date="2020-05" db="EMBL/GenBank/DDBJ databases">
        <authorList>
            <person name="Chiriac C."/>
            <person name="Salcher M."/>
            <person name="Ghai R."/>
            <person name="Kavagutti S V."/>
        </authorList>
    </citation>
    <scope>NUCLEOTIDE SEQUENCE</scope>
</reference>
<dbReference type="GO" id="GO:0006508">
    <property type="term" value="P:proteolysis"/>
    <property type="evidence" value="ECO:0007669"/>
    <property type="project" value="UniProtKB-KW"/>
</dbReference>
<dbReference type="InterPro" id="IPR002470">
    <property type="entry name" value="Peptidase_S9A"/>
</dbReference>
<dbReference type="Pfam" id="PF02897">
    <property type="entry name" value="Peptidase_S9_N"/>
    <property type="match status" value="1"/>
</dbReference>
<dbReference type="Gene3D" id="3.40.50.1820">
    <property type="entry name" value="alpha/beta hydrolase"/>
    <property type="match status" value="1"/>
</dbReference>
<dbReference type="SUPFAM" id="SSF50993">
    <property type="entry name" value="Peptidase/esterase 'gauge' domain"/>
    <property type="match status" value="1"/>
</dbReference>
<dbReference type="GO" id="GO:0004252">
    <property type="term" value="F:serine-type endopeptidase activity"/>
    <property type="evidence" value="ECO:0007669"/>
    <property type="project" value="UniProtKB-EC"/>
</dbReference>
<keyword evidence="5" id="KW-0378">Hydrolase</keyword>
<dbReference type="InterPro" id="IPR029058">
    <property type="entry name" value="AB_hydrolase_fold"/>
</dbReference>
<evidence type="ECO:0000256" key="3">
    <source>
        <dbReference type="ARBA" id="ARBA00011897"/>
    </source>
</evidence>
<dbReference type="InterPro" id="IPR051167">
    <property type="entry name" value="Prolyl_oligopep/macrocyclase"/>
</dbReference>
<dbReference type="PANTHER" id="PTHR42881">
    <property type="entry name" value="PROLYL ENDOPEPTIDASE"/>
    <property type="match status" value="1"/>
</dbReference>
<comment type="catalytic activity">
    <reaction evidence="1">
        <text>Hydrolysis of Pro-|-Xaa &gt;&gt; Ala-|-Xaa in oligopeptides.</text>
        <dbReference type="EC" id="3.4.21.26"/>
    </reaction>
</comment>
<dbReference type="EC" id="3.4.21.26" evidence="3"/>
<dbReference type="PROSITE" id="PS00708">
    <property type="entry name" value="PRO_ENDOPEP_SER"/>
    <property type="match status" value="1"/>
</dbReference>
<evidence type="ECO:0000256" key="2">
    <source>
        <dbReference type="ARBA" id="ARBA00005228"/>
    </source>
</evidence>
<protein>
    <recommendedName>
        <fullName evidence="3">prolyl oligopeptidase</fullName>
        <ecNumber evidence="3">3.4.21.26</ecNumber>
    </recommendedName>
</protein>
<evidence type="ECO:0000256" key="5">
    <source>
        <dbReference type="ARBA" id="ARBA00022801"/>
    </source>
</evidence>
<feature type="domain" description="Peptidase S9 prolyl oligopeptidase catalytic" evidence="7">
    <location>
        <begin position="496"/>
        <end position="703"/>
    </location>
</feature>
<feature type="domain" description="Peptidase S9A N-terminal" evidence="8">
    <location>
        <begin position="20"/>
        <end position="432"/>
    </location>
</feature>
<name>A0A6J7CKT9_9ZZZZ</name>
<dbReference type="Gene3D" id="2.130.10.120">
    <property type="entry name" value="Prolyl oligopeptidase, N-terminal domain"/>
    <property type="match status" value="1"/>
</dbReference>
<proteinExistence type="inferred from homology"/>
<dbReference type="GO" id="GO:0005829">
    <property type="term" value="C:cytosol"/>
    <property type="evidence" value="ECO:0007669"/>
    <property type="project" value="TreeGrafter"/>
</dbReference>